<keyword evidence="1" id="KW-0732">Signal</keyword>
<comment type="caution">
    <text evidence="2">The sequence shown here is derived from an EMBL/GenBank/DDBJ whole genome shotgun (WGS) entry which is preliminary data.</text>
</comment>
<dbReference type="RefSeq" id="WP_200466114.1">
    <property type="nucleotide sequence ID" value="NZ_JAENRR010000045.1"/>
</dbReference>
<feature type="chain" id="PRO_5046821999" description="Fibronectin type-III domain-containing protein" evidence="1">
    <location>
        <begin position="25"/>
        <end position="431"/>
    </location>
</feature>
<dbReference type="SUPFAM" id="SSF49265">
    <property type="entry name" value="Fibronectin type III"/>
    <property type="match status" value="1"/>
</dbReference>
<dbReference type="EMBL" id="JAENRR010000045">
    <property type="protein sequence ID" value="MBK3518893.1"/>
    <property type="molecule type" value="Genomic_DNA"/>
</dbReference>
<protein>
    <recommendedName>
        <fullName evidence="4">Fibronectin type-III domain-containing protein</fullName>
    </recommendedName>
</protein>
<gene>
    <name evidence="2" type="ORF">JIV24_16210</name>
</gene>
<organism evidence="2 3">
    <name type="scientific">Carboxylicivirga marina</name>
    <dbReference type="NCBI Taxonomy" id="2800988"/>
    <lineage>
        <taxon>Bacteria</taxon>
        <taxon>Pseudomonadati</taxon>
        <taxon>Bacteroidota</taxon>
        <taxon>Bacteroidia</taxon>
        <taxon>Marinilabiliales</taxon>
        <taxon>Marinilabiliaceae</taxon>
        <taxon>Carboxylicivirga</taxon>
    </lineage>
</organism>
<evidence type="ECO:0000256" key="1">
    <source>
        <dbReference type="SAM" id="SignalP"/>
    </source>
</evidence>
<evidence type="ECO:0000313" key="2">
    <source>
        <dbReference type="EMBL" id="MBK3518893.1"/>
    </source>
</evidence>
<dbReference type="InterPro" id="IPR036116">
    <property type="entry name" value="FN3_sf"/>
</dbReference>
<dbReference type="Proteomes" id="UP000605676">
    <property type="component" value="Unassembled WGS sequence"/>
</dbReference>
<accession>A0ABS1HNS6</accession>
<name>A0ABS1HNS6_9BACT</name>
<evidence type="ECO:0000313" key="3">
    <source>
        <dbReference type="Proteomes" id="UP000605676"/>
    </source>
</evidence>
<dbReference type="InterPro" id="IPR013783">
    <property type="entry name" value="Ig-like_fold"/>
</dbReference>
<keyword evidence="3" id="KW-1185">Reference proteome</keyword>
<feature type="signal peptide" evidence="1">
    <location>
        <begin position="1"/>
        <end position="24"/>
    </location>
</feature>
<dbReference type="Gene3D" id="2.60.120.260">
    <property type="entry name" value="Galactose-binding domain-like"/>
    <property type="match status" value="1"/>
</dbReference>
<dbReference type="Gene3D" id="2.60.40.10">
    <property type="entry name" value="Immunoglobulins"/>
    <property type="match status" value="1"/>
</dbReference>
<sequence length="431" mass="47048">MKIYKHIILYLLAAILLGAGCNDGYDAGEFEVDESLQPKARTDAPDAPSAVLASYDEYCDKVVVSWEATIRTSAYDLYKNGVVFAQGLTDTFYVDNDALLVDTEYSVYAKNHNGDSESAGMTVGRMAGVPPTPVNFNATSGAYDSKVELSWDPVDYALYYVVKREGVVLNDRVVGTTFLDNVNAPTTETEYSMYAVGNCGESAPVVTTGYADPLIAFRFPVNETFDGYSVGYDLSSTDMFQHFFHWDMTGGPGSFKVSDDTSVSGAKCAKAVYNDVTGNASAEGNIEIICKNFDLLEGQRYRISYRLKCTVKTQMFLAVDKDGSGNINKADGEESYLLPTWINPKGNGLGIQMAAKPEWTEVSYEFPATGVNTKANFDPDPVVEGWVPATIQAGQTNPLIQIKYYLPTGAGPNGEYPPIYIDDLMIELISE</sequence>
<evidence type="ECO:0008006" key="4">
    <source>
        <dbReference type="Google" id="ProtNLM"/>
    </source>
</evidence>
<reference evidence="2 3" key="1">
    <citation type="submission" date="2021-01" db="EMBL/GenBank/DDBJ databases">
        <title>Carboxyliciviraga sp.nov., isolated from coastal sediments.</title>
        <authorList>
            <person name="Lu D."/>
            <person name="Zhang T."/>
        </authorList>
    </citation>
    <scope>NUCLEOTIDE SEQUENCE [LARGE SCALE GENOMIC DNA]</scope>
    <source>
        <strain evidence="2 3">N1Y132</strain>
    </source>
</reference>
<proteinExistence type="predicted"/>
<dbReference type="PROSITE" id="PS51257">
    <property type="entry name" value="PROKAR_LIPOPROTEIN"/>
    <property type="match status" value="1"/>
</dbReference>